<dbReference type="Gene3D" id="1.10.10.10">
    <property type="entry name" value="Winged helix-like DNA-binding domain superfamily/Winged helix DNA-binding domain"/>
    <property type="match status" value="1"/>
</dbReference>
<keyword evidence="3" id="KW-0804">Transcription</keyword>
<dbReference type="RefSeq" id="WP_179706248.1">
    <property type="nucleotide sequence ID" value="NZ_JACCAS010000001.1"/>
</dbReference>
<proteinExistence type="predicted"/>
<keyword evidence="7" id="KW-1185">Reference proteome</keyword>
<protein>
    <submittedName>
        <fullName evidence="6">DNA-binding transcriptional ArsR family regulator</fullName>
    </submittedName>
</protein>
<dbReference type="InterPro" id="IPR051011">
    <property type="entry name" value="Metal_resp_trans_reg"/>
</dbReference>
<gene>
    <name evidence="6" type="ORF">GGD40_001219</name>
    <name evidence="5" type="ORF">GGD41_006042</name>
</gene>
<dbReference type="InterPro" id="IPR001845">
    <property type="entry name" value="HTH_ArsR_DNA-bd_dom"/>
</dbReference>
<evidence type="ECO:0000313" key="8">
    <source>
        <dbReference type="Proteomes" id="UP000572540"/>
    </source>
</evidence>
<keyword evidence="1" id="KW-0805">Transcription regulation</keyword>
<organism evidence="6 7">
    <name type="scientific">Paraburkholderia bryophila</name>
    <dbReference type="NCBI Taxonomy" id="420952"/>
    <lineage>
        <taxon>Bacteria</taxon>
        <taxon>Pseudomonadati</taxon>
        <taxon>Pseudomonadota</taxon>
        <taxon>Betaproteobacteria</taxon>
        <taxon>Burkholderiales</taxon>
        <taxon>Burkholderiaceae</taxon>
        <taxon>Paraburkholderia</taxon>
    </lineage>
</organism>
<dbReference type="SMART" id="SM00418">
    <property type="entry name" value="HTH_ARSR"/>
    <property type="match status" value="1"/>
</dbReference>
<dbReference type="InterPro" id="IPR036388">
    <property type="entry name" value="WH-like_DNA-bd_sf"/>
</dbReference>
<accession>A0A7Z0B6G9</accession>
<dbReference type="EMBL" id="JACCAS010000001">
    <property type="protein sequence ID" value="NYH21740.1"/>
    <property type="molecule type" value="Genomic_DNA"/>
</dbReference>
<dbReference type="AlphaFoldDB" id="A0A7Z0B6G9"/>
<dbReference type="NCBIfam" id="NF033788">
    <property type="entry name" value="HTH_metalloreg"/>
    <property type="match status" value="1"/>
</dbReference>
<dbReference type="PANTHER" id="PTHR43132:SF2">
    <property type="entry name" value="ARSENICAL RESISTANCE OPERON REPRESSOR ARSR-RELATED"/>
    <property type="match status" value="1"/>
</dbReference>
<dbReference type="Pfam" id="PF12840">
    <property type="entry name" value="HTH_20"/>
    <property type="match status" value="1"/>
</dbReference>
<evidence type="ECO:0000256" key="1">
    <source>
        <dbReference type="ARBA" id="ARBA00023015"/>
    </source>
</evidence>
<dbReference type="CDD" id="cd00090">
    <property type="entry name" value="HTH_ARSR"/>
    <property type="match status" value="1"/>
</dbReference>
<comment type="caution">
    <text evidence="6">The sequence shown here is derived from an EMBL/GenBank/DDBJ whole genome shotgun (WGS) entry which is preliminary data.</text>
</comment>
<evidence type="ECO:0000256" key="2">
    <source>
        <dbReference type="ARBA" id="ARBA00023125"/>
    </source>
</evidence>
<dbReference type="PROSITE" id="PS50987">
    <property type="entry name" value="HTH_ARSR_2"/>
    <property type="match status" value="1"/>
</dbReference>
<dbReference type="GO" id="GO:0003677">
    <property type="term" value="F:DNA binding"/>
    <property type="evidence" value="ECO:0007669"/>
    <property type="project" value="UniProtKB-KW"/>
</dbReference>
<evidence type="ECO:0000313" key="5">
    <source>
        <dbReference type="EMBL" id="NYH18814.1"/>
    </source>
</evidence>
<dbReference type="Proteomes" id="UP000540929">
    <property type="component" value="Unassembled WGS sequence"/>
</dbReference>
<dbReference type="SUPFAM" id="SSF46785">
    <property type="entry name" value="Winged helix' DNA-binding domain"/>
    <property type="match status" value="1"/>
</dbReference>
<dbReference type="PANTHER" id="PTHR43132">
    <property type="entry name" value="ARSENICAL RESISTANCE OPERON REPRESSOR ARSR-RELATED"/>
    <property type="match status" value="1"/>
</dbReference>
<name>A0A7Z0B6G9_9BURK</name>
<reference evidence="7 8" key="1">
    <citation type="submission" date="2020-07" db="EMBL/GenBank/DDBJ databases">
        <title>Exploring microbial biodiversity for novel pathways involved in the catabolism of aromatic compounds derived from lignin.</title>
        <authorList>
            <person name="Elkins J."/>
        </authorList>
    </citation>
    <scope>NUCLEOTIDE SEQUENCE [LARGE SCALE GENOMIC DNA]</scope>
    <source>
        <strain evidence="5 8">H2C3B</strain>
        <strain evidence="6 7">H2C3C</strain>
    </source>
</reference>
<keyword evidence="2 6" id="KW-0238">DNA-binding</keyword>
<sequence>MATLDSKTAVKALAALANDNRLAVFRLLVTAGRSGMSPGAIADSLGLPSPTLSFHLKELAHAGLIEGKSQGRHIIYSACYEHMQTLVDFLMENCCAAEQCACATNETEA</sequence>
<dbReference type="InterPro" id="IPR036390">
    <property type="entry name" value="WH_DNA-bd_sf"/>
</dbReference>
<dbReference type="InterPro" id="IPR011991">
    <property type="entry name" value="ArsR-like_HTH"/>
</dbReference>
<evidence type="ECO:0000259" key="4">
    <source>
        <dbReference type="PROSITE" id="PS50987"/>
    </source>
</evidence>
<dbReference type="EMBL" id="JACCAU010000001">
    <property type="protein sequence ID" value="NYH18814.1"/>
    <property type="molecule type" value="Genomic_DNA"/>
</dbReference>
<evidence type="ECO:0000256" key="3">
    <source>
        <dbReference type="ARBA" id="ARBA00023163"/>
    </source>
</evidence>
<feature type="domain" description="HTH arsR-type" evidence="4">
    <location>
        <begin position="1"/>
        <end position="98"/>
    </location>
</feature>
<evidence type="ECO:0000313" key="7">
    <source>
        <dbReference type="Proteomes" id="UP000540929"/>
    </source>
</evidence>
<evidence type="ECO:0000313" key="6">
    <source>
        <dbReference type="EMBL" id="NYH21740.1"/>
    </source>
</evidence>
<dbReference type="PRINTS" id="PR00778">
    <property type="entry name" value="HTHARSR"/>
</dbReference>
<dbReference type="GO" id="GO:0003700">
    <property type="term" value="F:DNA-binding transcription factor activity"/>
    <property type="evidence" value="ECO:0007669"/>
    <property type="project" value="InterPro"/>
</dbReference>
<dbReference type="Proteomes" id="UP000572540">
    <property type="component" value="Unassembled WGS sequence"/>
</dbReference>